<keyword evidence="7" id="KW-0325">Glycoprotein</keyword>
<dbReference type="OrthoDB" id="7740483at2759"/>
<gene>
    <name evidence="9" type="ORF">CCAP1982_LOCUS5656</name>
</gene>
<feature type="transmembrane region" description="Helical" evidence="8">
    <location>
        <begin position="346"/>
        <end position="371"/>
    </location>
</feature>
<feature type="transmembrane region" description="Helical" evidence="8">
    <location>
        <begin position="150"/>
        <end position="170"/>
    </location>
</feature>
<keyword evidence="10" id="KW-1185">Reference proteome</keyword>
<dbReference type="Proteomes" id="UP000606786">
    <property type="component" value="Unassembled WGS sequence"/>
</dbReference>
<keyword evidence="6" id="KW-0675">Receptor</keyword>
<proteinExistence type="predicted"/>
<evidence type="ECO:0000256" key="2">
    <source>
        <dbReference type="ARBA" id="ARBA00022475"/>
    </source>
</evidence>
<comment type="caution">
    <text evidence="9">The sequence shown here is derived from an EMBL/GenBank/DDBJ whole genome shotgun (WGS) entry which is preliminary data.</text>
</comment>
<dbReference type="EMBL" id="CAJHJT010000012">
    <property type="protein sequence ID" value="CAD6996995.1"/>
    <property type="molecule type" value="Genomic_DNA"/>
</dbReference>
<comment type="subcellular location">
    <subcellularLocation>
        <location evidence="1">Cell membrane</location>
        <topology evidence="1">Multi-pass membrane protein</topology>
    </subcellularLocation>
</comment>
<accession>A0A811UHB0</accession>
<evidence type="ECO:0000256" key="5">
    <source>
        <dbReference type="ARBA" id="ARBA00023136"/>
    </source>
</evidence>
<evidence type="ECO:0000256" key="8">
    <source>
        <dbReference type="SAM" id="Phobius"/>
    </source>
</evidence>
<keyword evidence="5 8" id="KW-0472">Membrane</keyword>
<dbReference type="InterPro" id="IPR052192">
    <property type="entry name" value="Insect_Ionotropic_Sensory_Rcpt"/>
</dbReference>
<keyword evidence="2" id="KW-1003">Cell membrane</keyword>
<keyword evidence="3 8" id="KW-0812">Transmembrane</keyword>
<evidence type="ECO:0000256" key="7">
    <source>
        <dbReference type="ARBA" id="ARBA00023180"/>
    </source>
</evidence>
<reference evidence="9" key="1">
    <citation type="submission" date="2020-11" db="EMBL/GenBank/DDBJ databases">
        <authorList>
            <person name="Whitehead M."/>
        </authorList>
    </citation>
    <scope>NUCLEOTIDE SEQUENCE</scope>
    <source>
        <strain evidence="9">EGII</strain>
    </source>
</reference>
<evidence type="ECO:0000256" key="6">
    <source>
        <dbReference type="ARBA" id="ARBA00023170"/>
    </source>
</evidence>
<feature type="transmembrane region" description="Helical" evidence="8">
    <location>
        <begin position="60"/>
        <end position="79"/>
    </location>
</feature>
<protein>
    <submittedName>
        <fullName evidence="9">(Mediterranean fruit fly) hypothetical protein</fullName>
    </submittedName>
</protein>
<evidence type="ECO:0000313" key="9">
    <source>
        <dbReference type="EMBL" id="CAD6996995.1"/>
    </source>
</evidence>
<dbReference type="Gene3D" id="1.10.287.70">
    <property type="match status" value="1"/>
</dbReference>
<dbReference type="AlphaFoldDB" id="A0A811UHB0"/>
<dbReference type="PANTHER" id="PTHR42643">
    <property type="entry name" value="IONOTROPIC RECEPTOR 20A-RELATED"/>
    <property type="match status" value="1"/>
</dbReference>
<organism evidence="9 10">
    <name type="scientific">Ceratitis capitata</name>
    <name type="common">Mediterranean fruit fly</name>
    <name type="synonym">Tephritis capitata</name>
    <dbReference type="NCBI Taxonomy" id="7213"/>
    <lineage>
        <taxon>Eukaryota</taxon>
        <taxon>Metazoa</taxon>
        <taxon>Ecdysozoa</taxon>
        <taxon>Arthropoda</taxon>
        <taxon>Hexapoda</taxon>
        <taxon>Insecta</taxon>
        <taxon>Pterygota</taxon>
        <taxon>Neoptera</taxon>
        <taxon>Endopterygota</taxon>
        <taxon>Diptera</taxon>
        <taxon>Brachycera</taxon>
        <taxon>Muscomorpha</taxon>
        <taxon>Tephritoidea</taxon>
        <taxon>Tephritidae</taxon>
        <taxon>Ceratitis</taxon>
        <taxon>Ceratitis</taxon>
    </lineage>
</organism>
<evidence type="ECO:0000313" key="10">
    <source>
        <dbReference type="Proteomes" id="UP000606786"/>
    </source>
</evidence>
<dbReference type="GO" id="GO:0005886">
    <property type="term" value="C:plasma membrane"/>
    <property type="evidence" value="ECO:0007669"/>
    <property type="project" value="UniProtKB-SubCell"/>
</dbReference>
<dbReference type="PANTHER" id="PTHR42643:SF32">
    <property type="entry name" value="IONOTROPIC RECEPTOR 31A, ISOFORM C-RELATED"/>
    <property type="match status" value="1"/>
</dbReference>
<evidence type="ECO:0000256" key="1">
    <source>
        <dbReference type="ARBA" id="ARBA00004651"/>
    </source>
</evidence>
<sequence length="382" mass="44400">MARNEADIGASGIFNRKNRFADFDIIHQGWKFETAFVYKFVPELRTKIERASFFVPFQKSVWIVIIWLITVLSLIYWLMDNITIRLKNKTPFIARGYIYKQRTRYQNKIYEYGRKYDDFIPEEQISLTNIALFPIAATCQQNFSSESKLGAVKITFLVMFLYSLLLYNYYTSSVVSGLLSSTAQGPSSVEEIISSSLEVSFEDIGYYKILFRENKSPIIIRFIATKLLPPRKENDLPIYTNIKNAVHFIKRGSHAFHCELVDAFPEIAKNFDANDICALRIVKGLMDSELMNGILHKNSQYTEIFRYTLSWSRESGLIGRILYNRLQRKPPCQAVYIVFPVNFSNITSICILLVGGILLSLLTSFAELYIYRYYFVRKYSMN</sequence>
<dbReference type="SUPFAM" id="SSF53850">
    <property type="entry name" value="Periplasmic binding protein-like II"/>
    <property type="match status" value="1"/>
</dbReference>
<keyword evidence="4 8" id="KW-1133">Transmembrane helix</keyword>
<evidence type="ECO:0000256" key="4">
    <source>
        <dbReference type="ARBA" id="ARBA00022989"/>
    </source>
</evidence>
<evidence type="ECO:0000256" key="3">
    <source>
        <dbReference type="ARBA" id="ARBA00022692"/>
    </source>
</evidence>
<name>A0A811UHB0_CERCA</name>